<keyword evidence="8" id="KW-1185">Reference proteome</keyword>
<evidence type="ECO:0000256" key="5">
    <source>
        <dbReference type="ARBA" id="ARBA00023300"/>
    </source>
</evidence>
<keyword evidence="1" id="KW-0150">Chloroplast</keyword>
<accession>A0AAV1Y8M7</accession>
<keyword evidence="5" id="KW-0120">Carbon dioxide fixation</keyword>
<dbReference type="GO" id="GO:0019253">
    <property type="term" value="P:reductive pentose-phosphate cycle"/>
    <property type="evidence" value="ECO:0007669"/>
    <property type="project" value="UniProtKB-KW"/>
</dbReference>
<dbReference type="SUPFAM" id="SSF55239">
    <property type="entry name" value="RuBisCO, small subunit"/>
    <property type="match status" value="1"/>
</dbReference>
<protein>
    <recommendedName>
        <fullName evidence="6">Ribulose bisphosphate carboxylase small subunit domain-containing protein</fullName>
    </recommendedName>
</protein>
<comment type="caution">
    <text evidence="7">The sequence shown here is derived from an EMBL/GenBank/DDBJ whole genome shotgun (WGS) entry which is preliminary data.</text>
</comment>
<dbReference type="Proteomes" id="UP001497480">
    <property type="component" value="Unassembled WGS sequence"/>
</dbReference>
<keyword evidence="3" id="KW-0113">Calvin cycle</keyword>
<dbReference type="Pfam" id="PF00101">
    <property type="entry name" value="RuBisCO_small"/>
    <property type="match status" value="1"/>
</dbReference>
<evidence type="ECO:0000256" key="4">
    <source>
        <dbReference type="ARBA" id="ARBA00023238"/>
    </source>
</evidence>
<keyword evidence="2" id="KW-0602">Photosynthesis</keyword>
<dbReference type="InterPro" id="IPR036385">
    <property type="entry name" value="RuBisCO_ssu_sf"/>
</dbReference>
<evidence type="ECO:0000313" key="7">
    <source>
        <dbReference type="EMBL" id="CAL0330347.1"/>
    </source>
</evidence>
<dbReference type="PANTHER" id="PTHR31262:SF0">
    <property type="entry name" value="RIBULOSE BISPHOSPHATE CARBOXYLASE SMALL SUBUNIT, CHLOROPLASTIC 1"/>
    <property type="match status" value="1"/>
</dbReference>
<dbReference type="InterPro" id="IPR000894">
    <property type="entry name" value="RuBisCO_ssu_dom"/>
</dbReference>
<dbReference type="AlphaFoldDB" id="A0AAV1Y8M7"/>
<evidence type="ECO:0000313" key="8">
    <source>
        <dbReference type="Proteomes" id="UP001497480"/>
    </source>
</evidence>
<evidence type="ECO:0000256" key="1">
    <source>
        <dbReference type="ARBA" id="ARBA00022528"/>
    </source>
</evidence>
<keyword evidence="4" id="KW-0601">Photorespiration</keyword>
<evidence type="ECO:0000256" key="2">
    <source>
        <dbReference type="ARBA" id="ARBA00022531"/>
    </source>
</evidence>
<feature type="domain" description="Ribulose bisphosphate carboxylase small subunit" evidence="6">
    <location>
        <begin position="60"/>
        <end position="95"/>
    </location>
</feature>
<keyword evidence="1" id="KW-0934">Plastid</keyword>
<organism evidence="7 8">
    <name type="scientific">Lupinus luteus</name>
    <name type="common">European yellow lupine</name>
    <dbReference type="NCBI Taxonomy" id="3873"/>
    <lineage>
        <taxon>Eukaryota</taxon>
        <taxon>Viridiplantae</taxon>
        <taxon>Streptophyta</taxon>
        <taxon>Embryophyta</taxon>
        <taxon>Tracheophyta</taxon>
        <taxon>Spermatophyta</taxon>
        <taxon>Magnoliopsida</taxon>
        <taxon>eudicotyledons</taxon>
        <taxon>Gunneridae</taxon>
        <taxon>Pentapetalae</taxon>
        <taxon>rosids</taxon>
        <taxon>fabids</taxon>
        <taxon>Fabales</taxon>
        <taxon>Fabaceae</taxon>
        <taxon>Papilionoideae</taxon>
        <taxon>50 kb inversion clade</taxon>
        <taxon>genistoids sensu lato</taxon>
        <taxon>core genistoids</taxon>
        <taxon>Genisteae</taxon>
        <taxon>Lupinus</taxon>
    </lineage>
</organism>
<dbReference type="EMBL" id="CAXHTB010000022">
    <property type="protein sequence ID" value="CAL0330347.1"/>
    <property type="molecule type" value="Genomic_DNA"/>
</dbReference>
<name>A0AAV1Y8M7_LUPLU</name>
<dbReference type="InterPro" id="IPR024681">
    <property type="entry name" value="RuBisCO_ssu"/>
</dbReference>
<gene>
    <name evidence="7" type="ORF">LLUT_LOCUS31407</name>
</gene>
<evidence type="ECO:0000259" key="6">
    <source>
        <dbReference type="Pfam" id="PF00101"/>
    </source>
</evidence>
<dbReference type="Gene3D" id="3.30.190.10">
    <property type="entry name" value="Ribulose bisphosphate carboxylase, small subunit"/>
    <property type="match status" value="1"/>
</dbReference>
<dbReference type="GO" id="GO:0009853">
    <property type="term" value="P:photorespiration"/>
    <property type="evidence" value="ECO:0007669"/>
    <property type="project" value="UniProtKB-KW"/>
</dbReference>
<dbReference type="PANTHER" id="PTHR31262">
    <property type="entry name" value="RIBULOSE BISPHOSPHATE CARBOXYLASE SMALL CHAIN 1, CHLOROPLASTIC"/>
    <property type="match status" value="1"/>
</dbReference>
<sequence>MSAVTVAAPVAAAGFVGLNSNRSNLYPGIRSIQWNKKIASNGSKTHCSMKRLNPINKKKFKTLSYLPPLSDDSSAKQIDNMLQKGWIPCIEFDEVSLRY</sequence>
<reference evidence="7 8" key="1">
    <citation type="submission" date="2024-03" db="EMBL/GenBank/DDBJ databases">
        <authorList>
            <person name="Martinez-Hernandez J."/>
        </authorList>
    </citation>
    <scope>NUCLEOTIDE SEQUENCE [LARGE SCALE GENOMIC DNA]</scope>
</reference>
<proteinExistence type="predicted"/>
<evidence type="ECO:0000256" key="3">
    <source>
        <dbReference type="ARBA" id="ARBA00022567"/>
    </source>
</evidence>